<dbReference type="GO" id="GO:0102710">
    <property type="term" value="F:D-inositol-3-phosphate glycosyltransferase activity"/>
    <property type="evidence" value="ECO:0007669"/>
    <property type="project" value="UniProtKB-EC"/>
</dbReference>
<reference evidence="3" key="1">
    <citation type="submission" date="2020-06" db="EMBL/GenBank/DDBJ databases">
        <title>Unique genomic features of the anaerobic methanotrophic archaea.</title>
        <authorList>
            <person name="Chadwick G.L."/>
            <person name="Skennerton C.T."/>
            <person name="Laso-Perez R."/>
            <person name="Leu A.O."/>
            <person name="Speth D.R."/>
            <person name="Yu H."/>
            <person name="Morgan-Lang C."/>
            <person name="Hatzenpichler R."/>
            <person name="Goudeau D."/>
            <person name="Malmstrom R."/>
            <person name="Brazelton W.J."/>
            <person name="Woyke T."/>
            <person name="Hallam S.J."/>
            <person name="Tyson G.W."/>
            <person name="Wegener G."/>
            <person name="Boetius A."/>
            <person name="Orphan V."/>
        </authorList>
    </citation>
    <scope>NUCLEOTIDE SEQUENCE</scope>
</reference>
<dbReference type="Pfam" id="PF13439">
    <property type="entry name" value="Glyco_transf_4"/>
    <property type="match status" value="1"/>
</dbReference>
<dbReference type="InterPro" id="IPR050194">
    <property type="entry name" value="Glycosyltransferase_grp1"/>
</dbReference>
<keyword evidence="3" id="KW-0808">Transferase</keyword>
<proteinExistence type="predicted"/>
<evidence type="ECO:0000259" key="2">
    <source>
        <dbReference type="Pfam" id="PF13439"/>
    </source>
</evidence>
<dbReference type="Pfam" id="PF00534">
    <property type="entry name" value="Glycos_transf_1"/>
    <property type="match status" value="1"/>
</dbReference>
<evidence type="ECO:0000313" key="3">
    <source>
        <dbReference type="EMBL" id="QNO42753.1"/>
    </source>
</evidence>
<dbReference type="Gene3D" id="3.40.50.2000">
    <property type="entry name" value="Glycogen Phosphorylase B"/>
    <property type="match status" value="2"/>
</dbReference>
<dbReference type="EC" id="2.4.1.250" evidence="3"/>
<dbReference type="CDD" id="cd03801">
    <property type="entry name" value="GT4_PimA-like"/>
    <property type="match status" value="1"/>
</dbReference>
<dbReference type="PANTHER" id="PTHR45947:SF3">
    <property type="entry name" value="SULFOQUINOVOSYL TRANSFERASE SQD2"/>
    <property type="match status" value="1"/>
</dbReference>
<dbReference type="InterPro" id="IPR028098">
    <property type="entry name" value="Glyco_trans_4-like_N"/>
</dbReference>
<dbReference type="SUPFAM" id="SSF53756">
    <property type="entry name" value="UDP-Glycosyltransferase/glycogen phosphorylase"/>
    <property type="match status" value="1"/>
</dbReference>
<evidence type="ECO:0000259" key="1">
    <source>
        <dbReference type="Pfam" id="PF00534"/>
    </source>
</evidence>
<dbReference type="AlphaFoldDB" id="A0A7G9Y419"/>
<gene>
    <name evidence="3" type="primary">mshA_3</name>
    <name evidence="3" type="ORF">BPAOADCO_00017</name>
</gene>
<accession>A0A7G9Y419</accession>
<organism evidence="3">
    <name type="scientific">Candidatus Methanogaster sp. ANME-2c ERB4</name>
    <dbReference type="NCBI Taxonomy" id="2759911"/>
    <lineage>
        <taxon>Archaea</taxon>
        <taxon>Methanobacteriati</taxon>
        <taxon>Methanobacteriota</taxon>
        <taxon>Stenosarchaea group</taxon>
        <taxon>Methanomicrobia</taxon>
        <taxon>Methanosarcinales</taxon>
        <taxon>ANME-2 cluster</taxon>
        <taxon>Candidatus Methanogasteraceae</taxon>
        <taxon>Candidatus Methanogaster</taxon>
    </lineage>
</organism>
<dbReference type="PANTHER" id="PTHR45947">
    <property type="entry name" value="SULFOQUINOVOSYL TRANSFERASE SQD2"/>
    <property type="match status" value="1"/>
</dbReference>
<sequence length="389" mass="44001">MKKILYVCAWFPPMALGMATQNYNIVKHLHEAGVDLEVIYIRENGEAEHVTYPPYIEVVDMPSLVDPIDIARLFLLFARRVDKYTVVSADLKFALILLLDILKIVKGFPLAIKIGGHAFDDLRILYSMAIQESPRLMTRLRLNLSGMLHVAVSKFSLMICNIIFVDGYDIKESLMATGIDGDKIVVIHNGVDLNKFSERSIKDIALHSKGKTVIMFLGRLSHENGPMCFLRIINNFSKTYDNFLGVVLSVGPLRRKMEEYVKTNGLNEKVLFVGFVPDDELPSYLAAADIMVFPLQKIGGVSQVVTEAMAMGKPVITTKVGVVAKIIEHGVNGFVYEKYDMEGMSNMLKRLHTDKELRDRIGGNASQFIRENYGWDRIIKEYIEVYERL</sequence>
<feature type="domain" description="Glycosyl transferase family 1" evidence="1">
    <location>
        <begin position="201"/>
        <end position="367"/>
    </location>
</feature>
<keyword evidence="3" id="KW-0328">Glycosyltransferase</keyword>
<feature type="domain" description="Glycosyltransferase subfamily 4-like N-terminal" evidence="2">
    <location>
        <begin position="17"/>
        <end position="194"/>
    </location>
</feature>
<protein>
    <submittedName>
        <fullName evidence="3">D-inositol-3-phosphate glycosyltransferase</fullName>
        <ecNumber evidence="3">2.4.1.250</ecNumber>
    </submittedName>
</protein>
<name>A0A7G9Y419_9EURY</name>
<dbReference type="InterPro" id="IPR001296">
    <property type="entry name" value="Glyco_trans_1"/>
</dbReference>
<dbReference type="EMBL" id="MT630760">
    <property type="protein sequence ID" value="QNO42753.1"/>
    <property type="molecule type" value="Genomic_DNA"/>
</dbReference>